<reference evidence="6" key="1">
    <citation type="submission" date="2023-01" db="EMBL/GenBank/DDBJ databases">
        <title>Colletotrichum chrysophilum M932 genome sequence.</title>
        <authorList>
            <person name="Baroncelli R."/>
        </authorList>
    </citation>
    <scope>NUCLEOTIDE SEQUENCE</scope>
    <source>
        <strain evidence="6">M932</strain>
    </source>
</reference>
<evidence type="ECO:0000313" key="7">
    <source>
        <dbReference type="Proteomes" id="UP001243330"/>
    </source>
</evidence>
<comment type="catalytic activity">
    <reaction evidence="2">
        <text>Couples ATP hydrolysis with the unwinding of duplex DNA by translocating in the 3'-5' direction.</text>
        <dbReference type="EC" id="5.6.2.4"/>
    </reaction>
</comment>
<dbReference type="SMART" id="SM00490">
    <property type="entry name" value="HELICc"/>
    <property type="match status" value="1"/>
</dbReference>
<feature type="domain" description="Helicase C-terminal" evidence="5">
    <location>
        <begin position="17"/>
        <end position="168"/>
    </location>
</feature>
<dbReference type="GO" id="GO:0000724">
    <property type="term" value="P:double-strand break repair via homologous recombination"/>
    <property type="evidence" value="ECO:0007669"/>
    <property type="project" value="TreeGrafter"/>
</dbReference>
<dbReference type="PANTHER" id="PTHR13710:SF154">
    <property type="entry name" value="RECQ HELICASE, PUTATIVE (AFU_ORTHOLOGUE AFUA_6G14720)-RELATED"/>
    <property type="match status" value="1"/>
</dbReference>
<gene>
    <name evidence="6" type="ORF">CCHR01_19963</name>
</gene>
<feature type="non-terminal residue" evidence="6">
    <location>
        <position position="1"/>
    </location>
</feature>
<accession>A0AAD8ZYR5</accession>
<evidence type="ECO:0000313" key="6">
    <source>
        <dbReference type="EMBL" id="KAK1837415.1"/>
    </source>
</evidence>
<dbReference type="SUPFAM" id="SSF52540">
    <property type="entry name" value="P-loop containing nucleoside triphosphate hydrolases"/>
    <property type="match status" value="1"/>
</dbReference>
<dbReference type="GO" id="GO:0043138">
    <property type="term" value="F:3'-5' DNA helicase activity"/>
    <property type="evidence" value="ECO:0007669"/>
    <property type="project" value="UniProtKB-EC"/>
</dbReference>
<dbReference type="InterPro" id="IPR001650">
    <property type="entry name" value="Helicase_C-like"/>
</dbReference>
<comment type="caution">
    <text evidence="6">The sequence shown here is derived from an EMBL/GenBank/DDBJ whole genome shotgun (WGS) entry which is preliminary data.</text>
</comment>
<feature type="compositionally biased region" description="Gly residues" evidence="4">
    <location>
        <begin position="7"/>
        <end position="17"/>
    </location>
</feature>
<sequence length="289" mass="31963">RGRRGRSGLGSGSGQTGEDGELSAVEERGCQEVRDWLRQKPRGKAVVYGSTIEGVERMAEALGCAAFHSSIGSTEDKASRLEAWRRGDGANRGVIVATNALGLGIDVPDVRLVVHAGMPRRLRDFVQESGRAGRDGQPSRGEVCRRIVLDEVMDGRVDRSGCEEGEEACDICQQRASEVMWADDGDGHGARDDEEIRAAFETSQQAGQFRQWQARAERSGLGEEGESFKQQLARWAGRCTYCGIRRRESDGHTLDDCPGRGEQAWGWTAQYRRQMEEAMFNGRMMENFS</sequence>
<name>A0AAD8ZYR5_9PEZI</name>
<evidence type="ECO:0000259" key="5">
    <source>
        <dbReference type="PROSITE" id="PS51194"/>
    </source>
</evidence>
<evidence type="ECO:0000256" key="1">
    <source>
        <dbReference type="ARBA" id="ARBA00005446"/>
    </source>
</evidence>
<dbReference type="PROSITE" id="PS51194">
    <property type="entry name" value="HELICASE_CTER"/>
    <property type="match status" value="1"/>
</dbReference>
<dbReference type="EC" id="5.6.2.4" evidence="3"/>
<dbReference type="EMBL" id="JAQOWY010001332">
    <property type="protein sequence ID" value="KAK1837415.1"/>
    <property type="molecule type" value="Genomic_DNA"/>
</dbReference>
<organism evidence="6 7">
    <name type="scientific">Colletotrichum chrysophilum</name>
    <dbReference type="NCBI Taxonomy" id="1836956"/>
    <lineage>
        <taxon>Eukaryota</taxon>
        <taxon>Fungi</taxon>
        <taxon>Dikarya</taxon>
        <taxon>Ascomycota</taxon>
        <taxon>Pezizomycotina</taxon>
        <taxon>Sordariomycetes</taxon>
        <taxon>Hypocreomycetidae</taxon>
        <taxon>Glomerellales</taxon>
        <taxon>Glomerellaceae</taxon>
        <taxon>Colletotrichum</taxon>
        <taxon>Colletotrichum gloeosporioides species complex</taxon>
    </lineage>
</organism>
<evidence type="ECO:0000256" key="3">
    <source>
        <dbReference type="ARBA" id="ARBA00034808"/>
    </source>
</evidence>
<dbReference type="InterPro" id="IPR027417">
    <property type="entry name" value="P-loop_NTPase"/>
</dbReference>
<dbReference type="AlphaFoldDB" id="A0AAD8ZYR5"/>
<dbReference type="Gene3D" id="3.40.50.300">
    <property type="entry name" value="P-loop containing nucleotide triphosphate hydrolases"/>
    <property type="match status" value="1"/>
</dbReference>
<dbReference type="PANTHER" id="PTHR13710">
    <property type="entry name" value="DNA HELICASE RECQ FAMILY MEMBER"/>
    <property type="match status" value="1"/>
</dbReference>
<comment type="similarity">
    <text evidence="1">Belongs to the helicase family. RecQ subfamily.</text>
</comment>
<feature type="non-terminal residue" evidence="6">
    <location>
        <position position="289"/>
    </location>
</feature>
<dbReference type="GO" id="GO:0009378">
    <property type="term" value="F:four-way junction helicase activity"/>
    <property type="evidence" value="ECO:0007669"/>
    <property type="project" value="TreeGrafter"/>
</dbReference>
<dbReference type="Proteomes" id="UP001243330">
    <property type="component" value="Unassembled WGS sequence"/>
</dbReference>
<protein>
    <recommendedName>
        <fullName evidence="3">DNA 3'-5' helicase</fullName>
        <ecNumber evidence="3">5.6.2.4</ecNumber>
    </recommendedName>
</protein>
<dbReference type="Pfam" id="PF00271">
    <property type="entry name" value="Helicase_C"/>
    <property type="match status" value="1"/>
</dbReference>
<evidence type="ECO:0000256" key="4">
    <source>
        <dbReference type="SAM" id="MobiDB-lite"/>
    </source>
</evidence>
<evidence type="ECO:0000256" key="2">
    <source>
        <dbReference type="ARBA" id="ARBA00034617"/>
    </source>
</evidence>
<feature type="region of interest" description="Disordered" evidence="4">
    <location>
        <begin position="1"/>
        <end position="26"/>
    </location>
</feature>
<proteinExistence type="inferred from homology"/>
<keyword evidence="7" id="KW-1185">Reference proteome</keyword>
<dbReference type="GO" id="GO:0005737">
    <property type="term" value="C:cytoplasm"/>
    <property type="evidence" value="ECO:0007669"/>
    <property type="project" value="TreeGrafter"/>
</dbReference>
<dbReference type="GO" id="GO:0005694">
    <property type="term" value="C:chromosome"/>
    <property type="evidence" value="ECO:0007669"/>
    <property type="project" value="TreeGrafter"/>
</dbReference>